<dbReference type="EMBL" id="WHWB01033472">
    <property type="protein sequence ID" value="KAJ7419643.1"/>
    <property type="molecule type" value="Genomic_DNA"/>
</dbReference>
<gene>
    <name evidence="1" type="ORF">WISP_52739</name>
</gene>
<organism evidence="1 2">
    <name type="scientific">Willisornis vidua</name>
    <name type="common">Xingu scale-backed antbird</name>
    <dbReference type="NCBI Taxonomy" id="1566151"/>
    <lineage>
        <taxon>Eukaryota</taxon>
        <taxon>Metazoa</taxon>
        <taxon>Chordata</taxon>
        <taxon>Craniata</taxon>
        <taxon>Vertebrata</taxon>
        <taxon>Euteleostomi</taxon>
        <taxon>Archelosauria</taxon>
        <taxon>Archosauria</taxon>
        <taxon>Dinosauria</taxon>
        <taxon>Saurischia</taxon>
        <taxon>Theropoda</taxon>
        <taxon>Coelurosauria</taxon>
        <taxon>Aves</taxon>
        <taxon>Neognathae</taxon>
        <taxon>Neoaves</taxon>
        <taxon>Telluraves</taxon>
        <taxon>Australaves</taxon>
        <taxon>Passeriformes</taxon>
        <taxon>Thamnophilidae</taxon>
        <taxon>Willisornis</taxon>
    </lineage>
</organism>
<name>A0ABQ9DD48_9PASS</name>
<reference evidence="1" key="1">
    <citation type="submission" date="2019-10" db="EMBL/GenBank/DDBJ databases">
        <authorList>
            <person name="Soares A.E.R."/>
            <person name="Aleixo A."/>
            <person name="Schneider P."/>
            <person name="Miyaki C.Y."/>
            <person name="Schneider M.P."/>
            <person name="Mello C."/>
            <person name="Vasconcelos A.T.R."/>
        </authorList>
    </citation>
    <scope>NUCLEOTIDE SEQUENCE</scope>
    <source>
        <tissue evidence="1">Muscle</tissue>
    </source>
</reference>
<proteinExistence type="predicted"/>
<keyword evidence="2" id="KW-1185">Reference proteome</keyword>
<sequence>MRHCSTDYDLMESDIQSTLSPPHCPLIQSTLPEFAHENVVGDSIKSLTEFEIGNIHCSSLIHPGSCFIFKDDQVLFPSDSSKIAEEDKDLKSIIVILLAVLLPLHQILNS</sequence>
<protein>
    <submittedName>
        <fullName evidence="1">Uncharacterized protein</fullName>
    </submittedName>
</protein>
<evidence type="ECO:0000313" key="2">
    <source>
        <dbReference type="Proteomes" id="UP001145742"/>
    </source>
</evidence>
<dbReference type="Proteomes" id="UP001145742">
    <property type="component" value="Unassembled WGS sequence"/>
</dbReference>
<evidence type="ECO:0000313" key="1">
    <source>
        <dbReference type="EMBL" id="KAJ7419643.1"/>
    </source>
</evidence>
<comment type="caution">
    <text evidence="1">The sequence shown here is derived from an EMBL/GenBank/DDBJ whole genome shotgun (WGS) entry which is preliminary data.</text>
</comment>
<accession>A0ABQ9DD48</accession>